<dbReference type="PANTHER" id="PTHR31956:SF1">
    <property type="entry name" value="NON-SPECIFIC PHOSPHOLIPASE C1"/>
    <property type="match status" value="1"/>
</dbReference>
<comment type="caution">
    <text evidence="2">The sequence shown here is derived from an EMBL/GenBank/DDBJ whole genome shotgun (WGS) entry which is preliminary data.</text>
</comment>
<dbReference type="Gene3D" id="3.40.720.10">
    <property type="entry name" value="Alkaline Phosphatase, subunit A"/>
    <property type="match status" value="2"/>
</dbReference>
<dbReference type="AlphaFoldDB" id="A0A8H5HWX1"/>
<accession>A0A8H5HWX1</accession>
<gene>
    <name evidence="2" type="ORF">D9757_004453</name>
</gene>
<evidence type="ECO:0008006" key="4">
    <source>
        <dbReference type="Google" id="ProtNLM"/>
    </source>
</evidence>
<dbReference type="InterPro" id="IPR017850">
    <property type="entry name" value="Alkaline_phosphatase_core_sf"/>
</dbReference>
<evidence type="ECO:0000256" key="1">
    <source>
        <dbReference type="ARBA" id="ARBA00022801"/>
    </source>
</evidence>
<organism evidence="2 3">
    <name type="scientific">Collybiopsis confluens</name>
    <dbReference type="NCBI Taxonomy" id="2823264"/>
    <lineage>
        <taxon>Eukaryota</taxon>
        <taxon>Fungi</taxon>
        <taxon>Dikarya</taxon>
        <taxon>Basidiomycota</taxon>
        <taxon>Agaricomycotina</taxon>
        <taxon>Agaricomycetes</taxon>
        <taxon>Agaricomycetidae</taxon>
        <taxon>Agaricales</taxon>
        <taxon>Marasmiineae</taxon>
        <taxon>Omphalotaceae</taxon>
        <taxon>Collybiopsis</taxon>
    </lineage>
</organism>
<sequence>MYLSRKKRFSHKVSWTLSPPPMIPLSSLVLAVALCTGSALADSLAEVEHVILFMQENRAFDHYFGTMAGIRGFKDPNVQVNADGRSVFFQQVNSQLSNATDFLLPWYLAAEGGEFINGTQCMDGGSNGWGENHAALASGQNASALSSSRLAIFFFLSIPQDLWVEANTPRSWGHFRRSDIPVQFAIAEGWTVGDMYQQGVIAATDPNRVIWQTGSIAVPGGNVKTTQGPVLDNNASPGCSRLTLTLENGTELESAQNYTCYPFDWKTLPEYLQDAGISWKEFQAFDNFGDNPLVLFSQWQNLADDNPTGELAQQGLAMNGGGNWQGGLDLLKKQAAEGTLPAVSFYIGPAELSEHPPFRPIDGSWLQKEVVDAIVNSPKYNKTILIISYDETGGWGDHVVPFTSPENTPGEWIINPFTGQPAPTGPGFRLPFSVVSPWTKGGIVFTEPADHISQTLFLEEWAAARGVPFKNTQINDWRREHMSNLVNMFDFEHPDYSGVQLPDTPPPHTDPITSLLDGDAFCANTFAGHINAPVPYGKQTPADALFTETGFKTVRGSLTEGRYLVIESSSKNLALSASGSSLSTSQATSQKVNTPSQRFVIHATDPTVASGTTFRISSAASVKDATNLVNVTTPFLGSSLKFGSINSSAVFDISYKGAGLYNFKETASEKFLSLNGGGNPLLSGNAENFKIFSISF</sequence>
<dbReference type="EMBL" id="JAACJN010000013">
    <property type="protein sequence ID" value="KAF5390851.1"/>
    <property type="molecule type" value="Genomic_DNA"/>
</dbReference>
<evidence type="ECO:0000313" key="2">
    <source>
        <dbReference type="EMBL" id="KAF5390851.1"/>
    </source>
</evidence>
<dbReference type="Proteomes" id="UP000518752">
    <property type="component" value="Unassembled WGS sequence"/>
</dbReference>
<evidence type="ECO:0000313" key="3">
    <source>
        <dbReference type="Proteomes" id="UP000518752"/>
    </source>
</evidence>
<dbReference type="OrthoDB" id="5135119at2759"/>
<dbReference type="Pfam" id="PF04185">
    <property type="entry name" value="Phosphoesterase"/>
    <property type="match status" value="1"/>
</dbReference>
<dbReference type="PANTHER" id="PTHR31956">
    <property type="entry name" value="NON-SPECIFIC PHOSPHOLIPASE C4-RELATED"/>
    <property type="match status" value="1"/>
</dbReference>
<keyword evidence="3" id="KW-1185">Reference proteome</keyword>
<keyword evidence="1" id="KW-0378">Hydrolase</keyword>
<name>A0A8H5HWX1_9AGAR</name>
<reference evidence="2 3" key="1">
    <citation type="journal article" date="2020" name="ISME J.">
        <title>Uncovering the hidden diversity of litter-decomposition mechanisms in mushroom-forming fungi.</title>
        <authorList>
            <person name="Floudas D."/>
            <person name="Bentzer J."/>
            <person name="Ahren D."/>
            <person name="Johansson T."/>
            <person name="Persson P."/>
            <person name="Tunlid A."/>
        </authorList>
    </citation>
    <scope>NUCLEOTIDE SEQUENCE [LARGE SCALE GENOMIC DNA]</scope>
    <source>
        <strain evidence="2 3">CBS 406.79</strain>
    </source>
</reference>
<protein>
    <recommendedName>
        <fullName evidence="4">Non-hemolytic phospholipase C</fullName>
    </recommendedName>
</protein>
<dbReference type="CDD" id="cd16014">
    <property type="entry name" value="PLC"/>
    <property type="match status" value="1"/>
</dbReference>
<dbReference type="InterPro" id="IPR007312">
    <property type="entry name" value="Phosphoesterase"/>
</dbReference>
<proteinExistence type="predicted"/>
<dbReference type="GO" id="GO:0042578">
    <property type="term" value="F:phosphoric ester hydrolase activity"/>
    <property type="evidence" value="ECO:0007669"/>
    <property type="project" value="UniProtKB-ARBA"/>
</dbReference>